<evidence type="ECO:0000313" key="1">
    <source>
        <dbReference type="EMBL" id="BCJ85825.1"/>
    </source>
</evidence>
<evidence type="ECO:0008006" key="3">
    <source>
        <dbReference type="Google" id="ProtNLM"/>
    </source>
</evidence>
<dbReference type="AlphaFoldDB" id="A0A7I8D6X5"/>
<accession>A0A7I8D6X5</accession>
<dbReference type="KEGG" id="eff:skT53_08100"/>
<organism evidence="1 2">
    <name type="scientific">Effusibacillus dendaii</name>
    <dbReference type="NCBI Taxonomy" id="2743772"/>
    <lineage>
        <taxon>Bacteria</taxon>
        <taxon>Bacillati</taxon>
        <taxon>Bacillota</taxon>
        <taxon>Bacilli</taxon>
        <taxon>Bacillales</taxon>
        <taxon>Alicyclobacillaceae</taxon>
        <taxon>Effusibacillus</taxon>
    </lineage>
</organism>
<gene>
    <name evidence="1" type="ORF">skT53_08100</name>
</gene>
<dbReference type="Pfam" id="PF14004">
    <property type="entry name" value="DUF4227"/>
    <property type="match status" value="1"/>
</dbReference>
<dbReference type="RefSeq" id="WP_200759897.1">
    <property type="nucleotide sequence ID" value="NZ_AP023366.1"/>
</dbReference>
<keyword evidence="2" id="KW-1185">Reference proteome</keyword>
<proteinExistence type="predicted"/>
<name>A0A7I8D6X5_9BACL</name>
<dbReference type="InterPro" id="IPR025321">
    <property type="entry name" value="DUF4227"/>
</dbReference>
<reference evidence="1 2" key="1">
    <citation type="submission" date="2020-08" db="EMBL/GenBank/DDBJ databases">
        <title>Complete Genome Sequence of Effusibacillus dendaii Strain skT53, Isolated from Farmland soil.</title>
        <authorList>
            <person name="Konishi T."/>
            <person name="Kawasaki H."/>
        </authorList>
    </citation>
    <scope>NUCLEOTIDE SEQUENCE [LARGE SCALE GENOMIC DNA]</scope>
    <source>
        <strain evidence="2">skT53</strain>
    </source>
</reference>
<dbReference type="Proteomes" id="UP000593802">
    <property type="component" value="Chromosome"/>
</dbReference>
<protein>
    <recommendedName>
        <fullName evidence="3">DUF4227 family protein</fullName>
    </recommendedName>
</protein>
<dbReference type="EMBL" id="AP023366">
    <property type="protein sequence ID" value="BCJ85825.1"/>
    <property type="molecule type" value="Genomic_DNA"/>
</dbReference>
<evidence type="ECO:0000313" key="2">
    <source>
        <dbReference type="Proteomes" id="UP000593802"/>
    </source>
</evidence>
<sequence length="83" mass="9767">MIVSLRQIARWVQMAVLVCLFSFVLFKAMALFHAWIQPVDKYREPRGNSLKVNSVPISSESDSDWDWANYILSRMKMFYFTGE</sequence>